<evidence type="ECO:0000313" key="3">
    <source>
        <dbReference type="EMBL" id="ROT41139.1"/>
    </source>
</evidence>
<evidence type="ECO:0000313" key="4">
    <source>
        <dbReference type="Proteomes" id="UP000272025"/>
    </source>
</evidence>
<dbReference type="PANTHER" id="PTHR31836:SF28">
    <property type="entry name" value="SRCR DOMAIN-CONTAINING PROTEIN-RELATED"/>
    <property type="match status" value="1"/>
</dbReference>
<dbReference type="CDD" id="cd22191">
    <property type="entry name" value="DPBB_RlpA_EXP_N-like"/>
    <property type="match status" value="1"/>
</dbReference>
<dbReference type="PANTHER" id="PTHR31836">
    <property type="match status" value="1"/>
</dbReference>
<name>A0A3N2Q2Z4_SODAK</name>
<dbReference type="SUPFAM" id="SSF50685">
    <property type="entry name" value="Barwin-like endoglucanases"/>
    <property type="match status" value="1"/>
</dbReference>
<evidence type="ECO:0008006" key="5">
    <source>
        <dbReference type="Google" id="ProtNLM"/>
    </source>
</evidence>
<evidence type="ECO:0000256" key="1">
    <source>
        <dbReference type="ARBA" id="ARBA00022729"/>
    </source>
</evidence>
<evidence type="ECO:0000256" key="2">
    <source>
        <dbReference type="SAM" id="SignalP"/>
    </source>
</evidence>
<gene>
    <name evidence="3" type="ORF">SODALDRAFT_330846</name>
</gene>
<dbReference type="InterPro" id="IPR036908">
    <property type="entry name" value="RlpA-like_sf"/>
</dbReference>
<feature type="chain" id="PRO_5017924956" description="RlpA-like protein double-psi beta-barrel domain-containing protein" evidence="2">
    <location>
        <begin position="22"/>
        <end position="141"/>
    </location>
</feature>
<keyword evidence="4" id="KW-1185">Reference proteome</keyword>
<keyword evidence="1 2" id="KW-0732">Signal</keyword>
<dbReference type="AlphaFoldDB" id="A0A3N2Q2Z4"/>
<dbReference type="Proteomes" id="UP000272025">
    <property type="component" value="Unassembled WGS sequence"/>
</dbReference>
<dbReference type="GeneID" id="39579785"/>
<organism evidence="3 4">
    <name type="scientific">Sodiomyces alkalinus (strain CBS 110278 / VKM F-3762 / F11)</name>
    <name type="common">Alkaliphilic filamentous fungus</name>
    <dbReference type="NCBI Taxonomy" id="1314773"/>
    <lineage>
        <taxon>Eukaryota</taxon>
        <taxon>Fungi</taxon>
        <taxon>Dikarya</taxon>
        <taxon>Ascomycota</taxon>
        <taxon>Pezizomycotina</taxon>
        <taxon>Sordariomycetes</taxon>
        <taxon>Hypocreomycetidae</taxon>
        <taxon>Glomerellales</taxon>
        <taxon>Plectosphaerellaceae</taxon>
        <taxon>Sodiomyces</taxon>
    </lineage>
</organism>
<accession>A0A3N2Q2Z4</accession>
<proteinExistence type="predicted"/>
<dbReference type="STRING" id="1314773.A0A3N2Q2Z4"/>
<dbReference type="InterPro" id="IPR051477">
    <property type="entry name" value="Expansin_CellWall"/>
</dbReference>
<dbReference type="OrthoDB" id="623670at2759"/>
<dbReference type="RefSeq" id="XP_028468945.1">
    <property type="nucleotide sequence ID" value="XM_028611307.1"/>
</dbReference>
<sequence length="141" mass="15130">MLFKAFLGATIMALLGLGASAAAIDGNNIGELQARQDMFKGPFKGDLTFYDTGLGACGFNDTGRHGIVALSHHKMGTASNNNLNPHCNRRVRLRANGKTVEGIVRDKCMGCAKEDIDVSPDMFAALYDLGVGRARVTWEVI</sequence>
<dbReference type="Gene3D" id="2.40.40.10">
    <property type="entry name" value="RlpA-like domain"/>
    <property type="match status" value="1"/>
</dbReference>
<protein>
    <recommendedName>
        <fullName evidence="5">RlpA-like protein double-psi beta-barrel domain-containing protein</fullName>
    </recommendedName>
</protein>
<reference evidence="3 4" key="1">
    <citation type="journal article" date="2018" name="Mol. Ecol.">
        <title>The obligate alkalophilic soda-lake fungus Sodiomyces alkalinus has shifted to a protein diet.</title>
        <authorList>
            <person name="Grum-Grzhimaylo A.A."/>
            <person name="Falkoski D.L."/>
            <person name="van den Heuvel J."/>
            <person name="Valero-Jimenez C.A."/>
            <person name="Min B."/>
            <person name="Choi I.G."/>
            <person name="Lipzen A."/>
            <person name="Daum C.G."/>
            <person name="Aanen D.K."/>
            <person name="Tsang A."/>
            <person name="Henrissat B."/>
            <person name="Bilanenko E.N."/>
            <person name="de Vries R.P."/>
            <person name="van Kan J.A.L."/>
            <person name="Grigoriev I.V."/>
            <person name="Debets A.J.M."/>
        </authorList>
    </citation>
    <scope>NUCLEOTIDE SEQUENCE [LARGE SCALE GENOMIC DNA]</scope>
    <source>
        <strain evidence="3 4">F11</strain>
    </source>
</reference>
<feature type="signal peptide" evidence="2">
    <location>
        <begin position="1"/>
        <end position="21"/>
    </location>
</feature>
<dbReference type="EMBL" id="ML119052">
    <property type="protein sequence ID" value="ROT41139.1"/>
    <property type="molecule type" value="Genomic_DNA"/>
</dbReference>